<organism evidence="2 3">
    <name type="scientific">Lineolata rhizophorae</name>
    <dbReference type="NCBI Taxonomy" id="578093"/>
    <lineage>
        <taxon>Eukaryota</taxon>
        <taxon>Fungi</taxon>
        <taxon>Dikarya</taxon>
        <taxon>Ascomycota</taxon>
        <taxon>Pezizomycotina</taxon>
        <taxon>Dothideomycetes</taxon>
        <taxon>Dothideomycetes incertae sedis</taxon>
        <taxon>Lineolatales</taxon>
        <taxon>Lineolataceae</taxon>
        <taxon>Lineolata</taxon>
    </lineage>
</organism>
<feature type="region of interest" description="Disordered" evidence="1">
    <location>
        <begin position="67"/>
        <end position="100"/>
    </location>
</feature>
<sequence length="668" mass="70964">MGASPPMNMQRWPPQQHPNVLRSSPPMAQPRSPIARPTPYQLQPQASYAFPTMAASMNAMAVPPALQGSHMVRPPPNGRQGPRPNEVVSHRTPHLQHPMGPNFGVGAGPYGSPAFPNLPGTSSGMVGANAPRQDFVRPAPPVGANPAAVTSSSEEAYSPPRGIPTNVSQHLGMDRSLPPNTNTATIPAPTTISEPPHQVKASLGWIPDLDDDWDDINQLIEDSFPAYLSSVETSGAMEAEIKLDRTQTADMTSTPKQLASLEHQATTVSNEEADIPHSAMLYPAREKEPTFNMPKTFIDAKQVGSTANAVPDNIANGHASPNTTMDQHHDCASPASTSNTLMSPRMSNNATNRSSISTVHSSPHPESDQWNKNGLYCSKPYAHGNLIGHTTSYSGPASTPHSAPLSTTVPAQAPTPRLSPAPALVRVQGPQCVSVPHAFAQVPPRQTASPAATMPTRISAPQDARPASAAPKDNLPPSRPTMPPATKIGVPSATASAAVSTPQLPSRRIASPAIMPAQVSAPQGAYSASTMPKDHLSTSKPAMFPTTRIGIPSAPAAPAVSTPQIPPPVVKSQQEIFYENSTSVERLYTCLAINNMELQWAKDNGAEATCDRYLASLRDKEARYGVLGALQLVRQRGYVWDMFVCNCGKNEALILPSGVYKHVCPSLM</sequence>
<evidence type="ECO:0000256" key="1">
    <source>
        <dbReference type="SAM" id="MobiDB-lite"/>
    </source>
</evidence>
<accession>A0A6A6PE04</accession>
<feature type="region of interest" description="Disordered" evidence="1">
    <location>
        <begin position="142"/>
        <end position="161"/>
    </location>
</feature>
<proteinExistence type="predicted"/>
<reference evidence="2" key="1">
    <citation type="journal article" date="2020" name="Stud. Mycol.">
        <title>101 Dothideomycetes genomes: a test case for predicting lifestyles and emergence of pathogens.</title>
        <authorList>
            <person name="Haridas S."/>
            <person name="Albert R."/>
            <person name="Binder M."/>
            <person name="Bloem J."/>
            <person name="Labutti K."/>
            <person name="Salamov A."/>
            <person name="Andreopoulos B."/>
            <person name="Baker S."/>
            <person name="Barry K."/>
            <person name="Bills G."/>
            <person name="Bluhm B."/>
            <person name="Cannon C."/>
            <person name="Castanera R."/>
            <person name="Culley D."/>
            <person name="Daum C."/>
            <person name="Ezra D."/>
            <person name="Gonzalez J."/>
            <person name="Henrissat B."/>
            <person name="Kuo A."/>
            <person name="Liang C."/>
            <person name="Lipzen A."/>
            <person name="Lutzoni F."/>
            <person name="Magnuson J."/>
            <person name="Mondo S."/>
            <person name="Nolan M."/>
            <person name="Ohm R."/>
            <person name="Pangilinan J."/>
            <person name="Park H.-J."/>
            <person name="Ramirez L."/>
            <person name="Alfaro M."/>
            <person name="Sun H."/>
            <person name="Tritt A."/>
            <person name="Yoshinaga Y."/>
            <person name="Zwiers L.-H."/>
            <person name="Turgeon B."/>
            <person name="Goodwin S."/>
            <person name="Spatafora J."/>
            <person name="Crous P."/>
            <person name="Grigoriev I."/>
        </authorList>
    </citation>
    <scope>NUCLEOTIDE SEQUENCE</scope>
    <source>
        <strain evidence="2">ATCC 16933</strain>
    </source>
</reference>
<name>A0A6A6PE04_9PEZI</name>
<feature type="region of interest" description="Disordered" evidence="1">
    <location>
        <begin position="393"/>
        <end position="412"/>
    </location>
</feature>
<keyword evidence="3" id="KW-1185">Reference proteome</keyword>
<dbReference type="Proteomes" id="UP000799766">
    <property type="component" value="Unassembled WGS sequence"/>
</dbReference>
<evidence type="ECO:0000313" key="3">
    <source>
        <dbReference type="Proteomes" id="UP000799766"/>
    </source>
</evidence>
<feature type="compositionally biased region" description="Polar residues" evidence="1">
    <location>
        <begin position="393"/>
        <end position="410"/>
    </location>
</feature>
<gene>
    <name evidence="2" type="ORF">BDY21DRAFT_330186</name>
</gene>
<evidence type="ECO:0000313" key="2">
    <source>
        <dbReference type="EMBL" id="KAF2461979.1"/>
    </source>
</evidence>
<feature type="region of interest" description="Disordered" evidence="1">
    <location>
        <begin position="443"/>
        <end position="483"/>
    </location>
</feature>
<feature type="region of interest" description="Disordered" evidence="1">
    <location>
        <begin position="1"/>
        <end position="39"/>
    </location>
</feature>
<dbReference type="EMBL" id="MU001670">
    <property type="protein sequence ID" value="KAF2461979.1"/>
    <property type="molecule type" value="Genomic_DNA"/>
</dbReference>
<protein>
    <submittedName>
        <fullName evidence="2">Uncharacterized protein</fullName>
    </submittedName>
</protein>
<feature type="compositionally biased region" description="Polar residues" evidence="1">
    <location>
        <begin position="334"/>
        <end position="361"/>
    </location>
</feature>
<feature type="region of interest" description="Disordered" evidence="1">
    <location>
        <begin position="320"/>
        <end position="367"/>
    </location>
</feature>
<dbReference type="AlphaFoldDB" id="A0A6A6PE04"/>